<dbReference type="Gene3D" id="3.90.640.10">
    <property type="entry name" value="Actin, Chain A, domain 4"/>
    <property type="match status" value="1"/>
</dbReference>
<reference evidence="2 3" key="1">
    <citation type="submission" date="2012-10" db="EMBL/GenBank/DDBJ databases">
        <authorList>
            <person name="Zafar N."/>
            <person name="Inman J."/>
            <person name="Hall N."/>
            <person name="Lorenzi H."/>
            <person name="Caler E."/>
        </authorList>
    </citation>
    <scope>NUCLEOTIDE SEQUENCE [LARGE SCALE GENOMIC DNA]</scope>
    <source>
        <strain evidence="2 3">IP1</strain>
    </source>
</reference>
<proteinExistence type="inferred from homology"/>
<dbReference type="Gene3D" id="3.30.420.40">
    <property type="match status" value="2"/>
</dbReference>
<evidence type="ECO:0000313" key="2">
    <source>
        <dbReference type="EMBL" id="ELP91793.1"/>
    </source>
</evidence>
<sequence length="333" mass="37963">MTTSIFIGLCGNKLPKSVFPTIQNGVSPVVRGLIKNWDSMEQLWHRVFYNELEIKPEEHPLLYIESILNTIKDREKMGQIMFENYKIPSLFVLPSTFLTVLGNGLECGICIESGDGITQFSVIADCVTYRPNDMTYNFAGSDLTENFINRMNDKGYNLNTPEMKNAAKNIKETLFYTVLDVNDEIKKDVKELERSYKLPDGKEMIVGRERYGFPEALFNPSVIGLTQEGIHEFVCNCIGKMDDGLKAEVGPNIVLRSGNTMFPGFKERLAKEMNIIDSKLMPKFHVHDDPKLDAWIGGSFFAETMNLVDISVTKEDYNERGPDCITQKFYFRH</sequence>
<dbReference type="InterPro" id="IPR043129">
    <property type="entry name" value="ATPase_NBD"/>
</dbReference>
<accession>L7FNC1</accession>
<dbReference type="PANTHER" id="PTHR11937">
    <property type="entry name" value="ACTIN"/>
    <property type="match status" value="1"/>
</dbReference>
<organism evidence="2 3">
    <name type="scientific">Entamoeba invadens IP1</name>
    <dbReference type="NCBI Taxonomy" id="370355"/>
    <lineage>
        <taxon>Eukaryota</taxon>
        <taxon>Amoebozoa</taxon>
        <taxon>Evosea</taxon>
        <taxon>Archamoebae</taxon>
        <taxon>Mastigamoebida</taxon>
        <taxon>Entamoebidae</taxon>
        <taxon>Entamoeba</taxon>
    </lineage>
</organism>
<dbReference type="VEuPathDB" id="AmoebaDB:EIN_138000"/>
<dbReference type="InterPro" id="IPR004000">
    <property type="entry name" value="Actin"/>
</dbReference>
<dbReference type="RefSeq" id="XP_004258564.1">
    <property type="nucleotide sequence ID" value="XM_004258516.1"/>
</dbReference>
<keyword evidence="3" id="KW-1185">Reference proteome</keyword>
<name>L7FNC1_ENTIV</name>
<evidence type="ECO:0000256" key="1">
    <source>
        <dbReference type="RuleBase" id="RU000487"/>
    </source>
</evidence>
<dbReference type="FunFam" id="3.30.420.40:FF:000050">
    <property type="entry name" value="Actin, alpha skeletal muscle"/>
    <property type="match status" value="1"/>
</dbReference>
<dbReference type="GeneID" id="14890791"/>
<comment type="similarity">
    <text evidence="1">Belongs to the actin family.</text>
</comment>
<dbReference type="PRINTS" id="PR00190">
    <property type="entry name" value="ACTIN"/>
</dbReference>
<dbReference type="AlphaFoldDB" id="L7FNC1"/>
<gene>
    <name evidence="2" type="ORF">EIN_138000</name>
</gene>
<dbReference type="Proteomes" id="UP000014680">
    <property type="component" value="Unassembled WGS sequence"/>
</dbReference>
<dbReference type="Pfam" id="PF00022">
    <property type="entry name" value="Actin"/>
    <property type="match status" value="1"/>
</dbReference>
<dbReference type="OrthoDB" id="408728at2759"/>
<protein>
    <submittedName>
        <fullName evidence="2">Actin-1, putative</fullName>
    </submittedName>
</protein>
<dbReference type="SUPFAM" id="SSF53067">
    <property type="entry name" value="Actin-like ATPase domain"/>
    <property type="match status" value="2"/>
</dbReference>
<dbReference type="SMART" id="SM00268">
    <property type="entry name" value="ACTIN"/>
    <property type="match status" value="1"/>
</dbReference>
<dbReference type="EMBL" id="KB206440">
    <property type="protein sequence ID" value="ELP91793.1"/>
    <property type="molecule type" value="Genomic_DNA"/>
</dbReference>
<evidence type="ECO:0000313" key="3">
    <source>
        <dbReference type="Proteomes" id="UP000014680"/>
    </source>
</evidence>
<dbReference type="KEGG" id="eiv:EIN_138000"/>